<proteinExistence type="predicted"/>
<organism evidence="1 2">
    <name type="scientific">Mucuna pruriens</name>
    <name type="common">Velvet bean</name>
    <name type="synonym">Dolichos pruriens</name>
    <dbReference type="NCBI Taxonomy" id="157652"/>
    <lineage>
        <taxon>Eukaryota</taxon>
        <taxon>Viridiplantae</taxon>
        <taxon>Streptophyta</taxon>
        <taxon>Embryophyta</taxon>
        <taxon>Tracheophyta</taxon>
        <taxon>Spermatophyta</taxon>
        <taxon>Magnoliopsida</taxon>
        <taxon>eudicotyledons</taxon>
        <taxon>Gunneridae</taxon>
        <taxon>Pentapetalae</taxon>
        <taxon>rosids</taxon>
        <taxon>fabids</taxon>
        <taxon>Fabales</taxon>
        <taxon>Fabaceae</taxon>
        <taxon>Papilionoideae</taxon>
        <taxon>50 kb inversion clade</taxon>
        <taxon>NPAAA clade</taxon>
        <taxon>indigoferoid/millettioid clade</taxon>
        <taxon>Phaseoleae</taxon>
        <taxon>Mucuna</taxon>
    </lineage>
</organism>
<dbReference type="EMBL" id="QJKJ01006946">
    <property type="protein sequence ID" value="RDX84805.1"/>
    <property type="molecule type" value="Genomic_DNA"/>
</dbReference>
<dbReference type="AlphaFoldDB" id="A0A371G2L7"/>
<protein>
    <recommendedName>
        <fullName evidence="3">Retrotransposon gag domain-containing protein</fullName>
    </recommendedName>
</protein>
<gene>
    <name evidence="1" type="ORF">CR513_34087</name>
</gene>
<evidence type="ECO:0000313" key="1">
    <source>
        <dbReference type="EMBL" id="RDX84805.1"/>
    </source>
</evidence>
<evidence type="ECO:0000313" key="2">
    <source>
        <dbReference type="Proteomes" id="UP000257109"/>
    </source>
</evidence>
<comment type="caution">
    <text evidence="1">The sequence shown here is derived from an EMBL/GenBank/DDBJ whole genome shotgun (WGS) entry which is preliminary data.</text>
</comment>
<evidence type="ECO:0008006" key="3">
    <source>
        <dbReference type="Google" id="ProtNLM"/>
    </source>
</evidence>
<reference evidence="1" key="1">
    <citation type="submission" date="2018-05" db="EMBL/GenBank/DDBJ databases">
        <title>Draft genome of Mucuna pruriens seed.</title>
        <authorList>
            <person name="Nnadi N.E."/>
            <person name="Vos R."/>
            <person name="Hasami M.H."/>
            <person name="Devisetty U.K."/>
            <person name="Aguiy J.C."/>
        </authorList>
    </citation>
    <scope>NUCLEOTIDE SEQUENCE [LARGE SCALE GENOMIC DNA]</scope>
    <source>
        <strain evidence="1">JCA_2017</strain>
    </source>
</reference>
<dbReference type="PANTHER" id="PTHR33223:SF3">
    <property type="match status" value="1"/>
</dbReference>
<name>A0A371G2L7_MUCPR</name>
<dbReference type="Proteomes" id="UP000257109">
    <property type="component" value="Unassembled WGS sequence"/>
</dbReference>
<keyword evidence="2" id="KW-1185">Reference proteome</keyword>
<feature type="non-terminal residue" evidence="1">
    <location>
        <position position="1"/>
    </location>
</feature>
<dbReference type="PANTHER" id="PTHR33223">
    <property type="entry name" value="CCHC-TYPE DOMAIN-CONTAINING PROTEIN"/>
    <property type="match status" value="1"/>
</dbReference>
<sequence>YLTRSSSSNLHIVDPEIDRTFYRLRKARSTDVGGSISFISVPDSINNNCTTNHSNFFESNSFDFKPNIADNMSYESEQMENINRTLKELATLDVLYQPWCIQYPQLKPTQSYELKFGLIHLLPKFHGLAGEDPHKHLMKFYMVCSTMRPQGIPEDYIKMKGFSFSQDGAAKDWLYLQSLPKPRPSAKRFVELGNSMEKLCMSTRKDSINYMPHVHTITSTSRLMMMDRNMIDIASDGALMDKTPIAVRHLILNMASNTQQFRTKGAVTSRVANEVGTIDKLSDAARCQTTIAECASESLWHMYLCGAPNNYVLSFSQQQQQQGPPQDNSPLIEEWMKQMNECNMQFQRNLNATIQDLKI</sequence>
<accession>A0A371G2L7</accession>